<dbReference type="SUPFAM" id="SSF47413">
    <property type="entry name" value="lambda repressor-like DNA-binding domains"/>
    <property type="match status" value="1"/>
</dbReference>
<evidence type="ECO:0000313" key="4">
    <source>
        <dbReference type="Proteomes" id="UP000065511"/>
    </source>
</evidence>
<feature type="domain" description="HTH cro/C1-type" evidence="1">
    <location>
        <begin position="5"/>
        <end position="62"/>
    </location>
</feature>
<protein>
    <recommendedName>
        <fullName evidence="1">HTH cro/C1-type domain-containing protein</fullName>
    </recommendedName>
</protein>
<evidence type="ECO:0000313" key="5">
    <source>
        <dbReference type="Proteomes" id="UP000183039"/>
    </source>
</evidence>
<accession>A0A0S3KDU1</accession>
<dbReference type="Gene3D" id="1.10.260.40">
    <property type="entry name" value="lambda repressor-like DNA-binding domains"/>
    <property type="match status" value="1"/>
</dbReference>
<evidence type="ECO:0000259" key="1">
    <source>
        <dbReference type="PROSITE" id="PS50943"/>
    </source>
</evidence>
<keyword evidence="4" id="KW-1185">Reference proteome</keyword>
<dbReference type="Proteomes" id="UP000183039">
    <property type="component" value="Unassembled WGS sequence"/>
</dbReference>
<dbReference type="PROSITE" id="PS50943">
    <property type="entry name" value="HTH_CROC1"/>
    <property type="match status" value="1"/>
</dbReference>
<gene>
    <name evidence="2" type="ORF">ATZ33_13545</name>
    <name evidence="3" type="ORF">RV15_GL000803</name>
</gene>
<evidence type="ECO:0000313" key="2">
    <source>
        <dbReference type="EMBL" id="ALS02372.1"/>
    </source>
</evidence>
<evidence type="ECO:0000313" key="3">
    <source>
        <dbReference type="EMBL" id="OJG91347.1"/>
    </source>
</evidence>
<dbReference type="OrthoDB" id="2220167at2"/>
<dbReference type="SMART" id="SM00530">
    <property type="entry name" value="HTH_XRE"/>
    <property type="match status" value="1"/>
</dbReference>
<sequence length="291" mass="34028">MKNKLYTLLKEKNVSISELSNKTGLSRTTLTALTKDDILLSKTKVGTLETIAKALNTFVCDITNENFQVKIEHLLRVSQDDFLKFFSKEPNFKHVDDLAFIYVVKLAVYTESAKKILYLSLSTYYLRFSEIAEIWDSLDNNYRKSDCPQTFSVNIMDDIDFLLLKKQHSNFIKDLNINPSQDLITEYDLIKYNLFPVIFESLGERLKKEFLSLNKEILNYYKNDEIWMPDLVIFNLETIVNGCDIEINLLPNYEIEVPFIYGYSFSSKKVIQPKILKNTILTGYDGWKHRR</sequence>
<reference evidence="3 5" key="1">
    <citation type="submission" date="2014-12" db="EMBL/GenBank/DDBJ databases">
        <title>Draft genome sequences of 29 type strains of Enterococci.</title>
        <authorList>
            <person name="Zhong Z."/>
            <person name="Sun Z."/>
            <person name="Liu W."/>
            <person name="Zhang W."/>
            <person name="Zhang H."/>
        </authorList>
    </citation>
    <scope>NUCLEOTIDE SEQUENCE [LARGE SCALE GENOMIC DNA]</scope>
    <source>
        <strain evidence="3 5">DSM 22801</strain>
    </source>
</reference>
<organism evidence="3 5">
    <name type="scientific">Enterococcus silesiacus</name>
    <dbReference type="NCBI Taxonomy" id="332949"/>
    <lineage>
        <taxon>Bacteria</taxon>
        <taxon>Bacillati</taxon>
        <taxon>Bacillota</taxon>
        <taxon>Bacilli</taxon>
        <taxon>Lactobacillales</taxon>
        <taxon>Enterococcaceae</taxon>
        <taxon>Enterococcus</taxon>
    </lineage>
</organism>
<dbReference type="InterPro" id="IPR010982">
    <property type="entry name" value="Lambda_DNA-bd_dom_sf"/>
</dbReference>
<dbReference type="AlphaFoldDB" id="A0A0S3KDU1"/>
<proteinExistence type="predicted"/>
<dbReference type="GO" id="GO:0003677">
    <property type="term" value="F:DNA binding"/>
    <property type="evidence" value="ECO:0007669"/>
    <property type="project" value="InterPro"/>
</dbReference>
<dbReference type="Pfam" id="PF13443">
    <property type="entry name" value="HTH_26"/>
    <property type="match status" value="1"/>
</dbReference>
<dbReference type="InterPro" id="IPR001387">
    <property type="entry name" value="Cro/C1-type_HTH"/>
</dbReference>
<dbReference type="RefSeq" id="WP_071878117.1">
    <property type="nucleotide sequence ID" value="NZ_JXLC01000015.1"/>
</dbReference>
<dbReference type="EMBL" id="CP013614">
    <property type="protein sequence ID" value="ALS02372.1"/>
    <property type="molecule type" value="Genomic_DNA"/>
</dbReference>
<name>A0A0S3KDU1_9ENTE</name>
<dbReference type="EMBL" id="JXLC01000015">
    <property type="protein sequence ID" value="OJG91347.1"/>
    <property type="molecule type" value="Genomic_DNA"/>
</dbReference>
<dbReference type="Proteomes" id="UP000065511">
    <property type="component" value="Chromosome"/>
</dbReference>
<dbReference type="KEGG" id="ess:ATZ33_13545"/>
<reference evidence="2 4" key="2">
    <citation type="submission" date="2015-12" db="EMBL/GenBank/DDBJ databases">
        <authorList>
            <person name="Lauer A."/>
            <person name="Humrighouse B."/>
            <person name="Loparev V."/>
            <person name="Shewmaker P.L."/>
            <person name="Whitney A.M."/>
            <person name="McLaughlin R.W."/>
        </authorList>
    </citation>
    <scope>NUCLEOTIDE SEQUENCE [LARGE SCALE GENOMIC DNA]</scope>
    <source>
        <strain evidence="2 4">LMG 23085</strain>
    </source>
</reference>